<accession>A0A8H6IPX9</accession>
<dbReference type="PROSITE" id="PS00018">
    <property type="entry name" value="EF_HAND_1"/>
    <property type="match status" value="1"/>
</dbReference>
<dbReference type="PROSITE" id="PS51257">
    <property type="entry name" value="PROKAR_LIPOPROTEIN"/>
    <property type="match status" value="1"/>
</dbReference>
<keyword evidence="2" id="KW-0732">Signal</keyword>
<dbReference type="GO" id="GO:0005509">
    <property type="term" value="F:calcium ion binding"/>
    <property type="evidence" value="ECO:0007669"/>
    <property type="project" value="InterPro"/>
</dbReference>
<dbReference type="SUPFAM" id="SSF47473">
    <property type="entry name" value="EF-hand"/>
    <property type="match status" value="1"/>
</dbReference>
<feature type="domain" description="EF-hand" evidence="3">
    <location>
        <begin position="112"/>
        <end position="139"/>
    </location>
</feature>
<dbReference type="InterPro" id="IPR002048">
    <property type="entry name" value="EF_hand_dom"/>
</dbReference>
<dbReference type="InterPro" id="IPR018247">
    <property type="entry name" value="EF_Hand_1_Ca_BS"/>
</dbReference>
<dbReference type="Proteomes" id="UP000652219">
    <property type="component" value="Unassembled WGS sequence"/>
</dbReference>
<name>A0A8H6IPX9_9PEZI</name>
<evidence type="ECO:0000313" key="4">
    <source>
        <dbReference type="EMBL" id="KAF6791374.1"/>
    </source>
</evidence>
<gene>
    <name evidence="4" type="ORF">CSOJ01_14372</name>
</gene>
<dbReference type="InterPro" id="IPR011992">
    <property type="entry name" value="EF-hand-dom_pair"/>
</dbReference>
<feature type="chain" id="PRO_5034183553" description="EF-hand domain-containing protein" evidence="2">
    <location>
        <begin position="20"/>
        <end position="139"/>
    </location>
</feature>
<comment type="caution">
    <text evidence="4">The sequence shown here is derived from an EMBL/GenBank/DDBJ whole genome shotgun (WGS) entry which is preliminary data.</text>
</comment>
<evidence type="ECO:0000259" key="3">
    <source>
        <dbReference type="PROSITE" id="PS50222"/>
    </source>
</evidence>
<sequence>MKFATLSAVVLAALPVALACCCKPREQCKGMDLPICWYLPSGKKICAKDSRALAQNSTPLVGLHVLADQGIAELEKREVDAKEADKSQFLEVDTDGKGHFTYDEFLAYAGYDDDDDLRVYFAKFDKNSDGVITIDEMRH</sequence>
<feature type="signal peptide" evidence="2">
    <location>
        <begin position="1"/>
        <end position="19"/>
    </location>
</feature>
<protein>
    <recommendedName>
        <fullName evidence="3">EF-hand domain-containing protein</fullName>
    </recommendedName>
</protein>
<organism evidence="4 5">
    <name type="scientific">Colletotrichum sojae</name>
    <dbReference type="NCBI Taxonomy" id="2175907"/>
    <lineage>
        <taxon>Eukaryota</taxon>
        <taxon>Fungi</taxon>
        <taxon>Dikarya</taxon>
        <taxon>Ascomycota</taxon>
        <taxon>Pezizomycotina</taxon>
        <taxon>Sordariomycetes</taxon>
        <taxon>Hypocreomycetidae</taxon>
        <taxon>Glomerellales</taxon>
        <taxon>Glomerellaceae</taxon>
        <taxon>Colletotrichum</taxon>
        <taxon>Colletotrichum orchidearum species complex</taxon>
    </lineage>
</organism>
<dbReference type="Pfam" id="PF13499">
    <property type="entry name" value="EF-hand_7"/>
    <property type="match status" value="1"/>
</dbReference>
<dbReference type="AlphaFoldDB" id="A0A8H6IPX9"/>
<keyword evidence="1" id="KW-0106">Calcium</keyword>
<keyword evidence="5" id="KW-1185">Reference proteome</keyword>
<dbReference type="Gene3D" id="1.10.238.10">
    <property type="entry name" value="EF-hand"/>
    <property type="match status" value="1"/>
</dbReference>
<dbReference type="PROSITE" id="PS50222">
    <property type="entry name" value="EF_HAND_2"/>
    <property type="match status" value="1"/>
</dbReference>
<evidence type="ECO:0000313" key="5">
    <source>
        <dbReference type="Proteomes" id="UP000652219"/>
    </source>
</evidence>
<evidence type="ECO:0000256" key="2">
    <source>
        <dbReference type="SAM" id="SignalP"/>
    </source>
</evidence>
<proteinExistence type="predicted"/>
<evidence type="ECO:0000256" key="1">
    <source>
        <dbReference type="ARBA" id="ARBA00022837"/>
    </source>
</evidence>
<dbReference type="EMBL" id="WIGN01000480">
    <property type="protein sequence ID" value="KAF6791374.1"/>
    <property type="molecule type" value="Genomic_DNA"/>
</dbReference>
<reference evidence="4 5" key="1">
    <citation type="journal article" date="2020" name="Phytopathology">
        <title>Genome Sequence Resources of Colletotrichum truncatum, C. plurivorum, C. musicola, and C. sojae: Four Species Pathogenic to Soybean (Glycine max).</title>
        <authorList>
            <person name="Rogerio F."/>
            <person name="Boufleur T.R."/>
            <person name="Ciampi-Guillardi M."/>
            <person name="Sukno S.A."/>
            <person name="Thon M.R."/>
            <person name="Massola Junior N.S."/>
            <person name="Baroncelli R."/>
        </authorList>
    </citation>
    <scope>NUCLEOTIDE SEQUENCE [LARGE SCALE GENOMIC DNA]</scope>
    <source>
        <strain evidence="4 5">LFN0009</strain>
    </source>
</reference>